<gene>
    <name evidence="2" type="ORF">SDC9_174692</name>
</gene>
<dbReference type="AlphaFoldDB" id="A0A645GN08"/>
<reference evidence="2" key="1">
    <citation type="submission" date="2019-08" db="EMBL/GenBank/DDBJ databases">
        <authorList>
            <person name="Kucharzyk K."/>
            <person name="Murdoch R.W."/>
            <person name="Higgins S."/>
            <person name="Loffler F."/>
        </authorList>
    </citation>
    <scope>NUCLEOTIDE SEQUENCE</scope>
</reference>
<comment type="caution">
    <text evidence="2">The sequence shown here is derived from an EMBL/GenBank/DDBJ whole genome shotgun (WGS) entry which is preliminary data.</text>
</comment>
<organism evidence="2">
    <name type="scientific">bioreactor metagenome</name>
    <dbReference type="NCBI Taxonomy" id="1076179"/>
    <lineage>
        <taxon>unclassified sequences</taxon>
        <taxon>metagenomes</taxon>
        <taxon>ecological metagenomes</taxon>
    </lineage>
</organism>
<evidence type="ECO:0000313" key="2">
    <source>
        <dbReference type="EMBL" id="MPN27262.1"/>
    </source>
</evidence>
<accession>A0A645GN08</accession>
<evidence type="ECO:0000256" key="1">
    <source>
        <dbReference type="SAM" id="MobiDB-lite"/>
    </source>
</evidence>
<sequence length="177" mass="18929">MGDDLRVFDGRGVNGHLVGALLQNFLHVLHTAQPAADRHGDKHVIGGAAHNVGKVVAVVQAGNDVKVQNLVDACLVVFFGKGVRVTELTQTFELDAFDQIVVFDFKPRNQSRFIHGAALLVFSRTRCDAVSTGRPDRPTGAVNGSGWSAPQNSHGPYPGAQSSRALRGSFSRQSTDT</sequence>
<dbReference type="EMBL" id="VSSQ01077084">
    <property type="protein sequence ID" value="MPN27262.1"/>
    <property type="molecule type" value="Genomic_DNA"/>
</dbReference>
<name>A0A645GN08_9ZZZZ</name>
<feature type="compositionally biased region" description="Polar residues" evidence="1">
    <location>
        <begin position="145"/>
        <end position="177"/>
    </location>
</feature>
<feature type="region of interest" description="Disordered" evidence="1">
    <location>
        <begin position="131"/>
        <end position="177"/>
    </location>
</feature>
<proteinExistence type="predicted"/>
<protein>
    <submittedName>
        <fullName evidence="2">Uncharacterized protein</fullName>
    </submittedName>
</protein>